<reference evidence="1 2" key="1">
    <citation type="journal article" date="2017" name="PLoS Biol.">
        <title>The sea cucumber genome provides insights into morphological evolution and visceral regeneration.</title>
        <authorList>
            <person name="Zhang X."/>
            <person name="Sun L."/>
            <person name="Yuan J."/>
            <person name="Sun Y."/>
            <person name="Gao Y."/>
            <person name="Zhang L."/>
            <person name="Li S."/>
            <person name="Dai H."/>
            <person name="Hamel J.F."/>
            <person name="Liu C."/>
            <person name="Yu Y."/>
            <person name="Liu S."/>
            <person name="Lin W."/>
            <person name="Guo K."/>
            <person name="Jin S."/>
            <person name="Xu P."/>
            <person name="Storey K.B."/>
            <person name="Huan P."/>
            <person name="Zhang T."/>
            <person name="Zhou Y."/>
            <person name="Zhang J."/>
            <person name="Lin C."/>
            <person name="Li X."/>
            <person name="Xing L."/>
            <person name="Huo D."/>
            <person name="Sun M."/>
            <person name="Wang L."/>
            <person name="Mercier A."/>
            <person name="Li F."/>
            <person name="Yang H."/>
            <person name="Xiang J."/>
        </authorList>
    </citation>
    <scope>NUCLEOTIDE SEQUENCE [LARGE SCALE GENOMIC DNA]</scope>
    <source>
        <strain evidence="1">Shaxun</strain>
        <tissue evidence="1">Muscle</tissue>
    </source>
</reference>
<accession>A0A2G8L8P5</accession>
<protein>
    <submittedName>
        <fullName evidence="1">Uncharacterized protein</fullName>
    </submittedName>
</protein>
<sequence>MFVSGLSDDETQQTYILYELQKQGMWNVFIDCFHEVDFPVRKRMIHVMNRNAEITITKTDMPYQQHNVEDFLTCCSSEMYPRGTLVFDGNFSVQFLTNLSLPNAERVVISKKKLEDNDILKIATYIAKKINVTIQFHNCAMNKLSQETITKLGNVVKRRMKFAIVYSTGDSWKNIDSQTIYNFEYGTCDKRKE</sequence>
<dbReference type="AlphaFoldDB" id="A0A2G8L8P5"/>
<keyword evidence="2" id="KW-1185">Reference proteome</keyword>
<gene>
    <name evidence="1" type="ORF">BSL78_06470</name>
</gene>
<proteinExistence type="predicted"/>
<evidence type="ECO:0000313" key="1">
    <source>
        <dbReference type="EMBL" id="PIK56614.1"/>
    </source>
</evidence>
<dbReference type="Proteomes" id="UP000230750">
    <property type="component" value="Unassembled WGS sequence"/>
</dbReference>
<evidence type="ECO:0000313" key="2">
    <source>
        <dbReference type="Proteomes" id="UP000230750"/>
    </source>
</evidence>
<organism evidence="1 2">
    <name type="scientific">Stichopus japonicus</name>
    <name type="common">Sea cucumber</name>
    <dbReference type="NCBI Taxonomy" id="307972"/>
    <lineage>
        <taxon>Eukaryota</taxon>
        <taxon>Metazoa</taxon>
        <taxon>Echinodermata</taxon>
        <taxon>Eleutherozoa</taxon>
        <taxon>Echinozoa</taxon>
        <taxon>Holothuroidea</taxon>
        <taxon>Aspidochirotacea</taxon>
        <taxon>Aspidochirotida</taxon>
        <taxon>Stichopodidae</taxon>
        <taxon>Apostichopus</taxon>
    </lineage>
</organism>
<name>A0A2G8L8P5_STIJA</name>
<dbReference type="EMBL" id="MRZV01000169">
    <property type="protein sequence ID" value="PIK56614.1"/>
    <property type="molecule type" value="Genomic_DNA"/>
</dbReference>
<comment type="caution">
    <text evidence="1">The sequence shown here is derived from an EMBL/GenBank/DDBJ whole genome shotgun (WGS) entry which is preliminary data.</text>
</comment>